<accession>A0A0N0CTF7</accession>
<evidence type="ECO:0000256" key="1">
    <source>
        <dbReference type="SAM" id="Coils"/>
    </source>
</evidence>
<keyword evidence="4" id="KW-1185">Reference proteome</keyword>
<protein>
    <submittedName>
        <fullName evidence="3">Uncharacterized protein</fullName>
    </submittedName>
</protein>
<sequence>MENINVILHGKDIIFEKDEWKELLSEDEKLDYKISYKCKLYDDVQNKTKTIGMLKVWSNESLKGRETIDLKSKDDFKNKNGDNCYYSIGSDTYYDNLRTIFGDDYKEVLRYFNDISLLIYERIELEQKLSKKAVEEKKLNEEKISRALEEINKNTLLEFEDIKKYKNSSNIPFVKSLCKDIVKCLESEDELLKDYGSHDDKIYYMRKNEDIYTKELTIEGILFDLDKLRGMFSDKAKISRNLNHFSYQGYFYSQDEDSYEDPDDEPSEENKIDDKKNEIGRSYFENIVKKLESIEKKEFNNTVKEMHKKKNVTYQFNIASNNYTEYMNSRKGLYVLPSKAERNEMYELCYLFIKPSSPSIRRVGDIGKPLYYACDSPEQVMIIDGELNLNTLNEKIEEKSRDKERKEKNNTVYDNEYDYKKQNLFKKINLKQNPNVKNDLEHLRTTDKDVLVKSLKDSMDYESYKKHLKFIMKKENEEVVESNIEKNKDKEKDCETNDINIDETEISMILRICFLVSRNMFLIINERVSKECLEVIKNIMIEKNSICLYFDESNNDNKKLKKISDYIKKEKYKKIEN</sequence>
<dbReference type="Proteomes" id="UP000037778">
    <property type="component" value="Unassembled WGS sequence"/>
</dbReference>
<evidence type="ECO:0000313" key="4">
    <source>
        <dbReference type="Proteomes" id="UP000037778"/>
    </source>
</evidence>
<evidence type="ECO:0000313" key="3">
    <source>
        <dbReference type="EMBL" id="KOY77131.1"/>
    </source>
</evidence>
<feature type="compositionally biased region" description="Acidic residues" evidence="2">
    <location>
        <begin position="254"/>
        <end position="267"/>
    </location>
</feature>
<feature type="coiled-coil region" evidence="1">
    <location>
        <begin position="122"/>
        <end position="154"/>
    </location>
</feature>
<dbReference type="EMBL" id="JXCY01000002">
    <property type="protein sequence ID" value="KOY77131.1"/>
    <property type="molecule type" value="Genomic_DNA"/>
</dbReference>
<feature type="coiled-coil region" evidence="1">
    <location>
        <begin position="389"/>
        <end position="416"/>
    </location>
</feature>
<evidence type="ECO:0000256" key="2">
    <source>
        <dbReference type="SAM" id="MobiDB-lite"/>
    </source>
</evidence>
<reference evidence="3 4" key="1">
    <citation type="journal article" date="2015" name="Genome Biol. Evol.">
        <title>Functionally Structured Genomes in Lactobacillus kunkeei Colonizing the Honey Crop and Food Products of Honeybees and Stingless Bees.</title>
        <authorList>
            <person name="Tamarit D."/>
            <person name="Ellegaard K.M."/>
            <person name="Wikander J."/>
            <person name="Olofsson T."/>
            <person name="Vasquez A."/>
            <person name="Andersson S.G."/>
        </authorList>
    </citation>
    <scope>NUCLEOTIDE SEQUENCE [LARGE SCALE GENOMIC DNA]</scope>
    <source>
        <strain evidence="3 4">LAko</strain>
    </source>
</reference>
<proteinExistence type="predicted"/>
<dbReference type="AlphaFoldDB" id="A0A0N0CTF7"/>
<dbReference type="RefSeq" id="WP_053791435.1">
    <property type="nucleotide sequence ID" value="NZ_JXCY01000002.1"/>
</dbReference>
<keyword evidence="1" id="KW-0175">Coiled coil</keyword>
<dbReference type="PATRIC" id="fig|148814.8.peg.235"/>
<name>A0A0N0CTF7_9LACO</name>
<feature type="region of interest" description="Disordered" evidence="2">
    <location>
        <begin position="254"/>
        <end position="275"/>
    </location>
</feature>
<organism evidence="3 4">
    <name type="scientific">Apilactobacillus kunkeei</name>
    <dbReference type="NCBI Taxonomy" id="148814"/>
    <lineage>
        <taxon>Bacteria</taxon>
        <taxon>Bacillati</taxon>
        <taxon>Bacillota</taxon>
        <taxon>Bacilli</taxon>
        <taxon>Lactobacillales</taxon>
        <taxon>Lactobacillaceae</taxon>
        <taxon>Apilactobacillus</taxon>
    </lineage>
</organism>
<gene>
    <name evidence="3" type="ORF">RZ71_10410</name>
</gene>
<comment type="caution">
    <text evidence="3">The sequence shown here is derived from an EMBL/GenBank/DDBJ whole genome shotgun (WGS) entry which is preliminary data.</text>
</comment>